<dbReference type="RefSeq" id="WP_184027984.1">
    <property type="nucleotide sequence ID" value="NZ_JACHFN010000005.1"/>
</dbReference>
<sequence>MRPQPLHHLTTDRAKTLRAEDQLERQAFSDSIAQSIAGWRNKDSLVISVEGPWGDGKSSVKNFIKDYLQTTANTAVVFEFTPWEWQDGDQIHSAFFQQLSSHISQNIKTRQAKAVVQRLKRWSATLNVAPVRNEFSTLALAAAGLFGLQAADALTATPLKVLLFILATLSIMTAVFNYAVQFLESRHTGEQTTADQHQQLSDSMLNLNHSVIVLLDELDRLTGSELRAVFRLLKANADFPNLVYVLFFDRELIREEVRQLSKGDPDTYLEKFIQLRFALPRITQTHLWSVLDRGIQTIFSSRAAQARLNAETDLYQLESLTGRYFTNLRDVKRYLANLEFHASAFQGEVYEVNPRDLSLVEVLRLFEPQVYTALAREKEALTGYINEYRRDDNQAVLTAIVDQANHPERVREMLHTLFPDRNFQDARGSVVSNHNRNYLEARVSSPDLFDRYFQLHVPARQVSHSEVLQVFGPDQPPAQLTATLRRYLEDQRFLPLLEALNQQRGGIPPERWLTITASFSTLGDQLSQSWSRGGDYSLLWIIPLYALVEYSDRLDTFQFVQELLQQTEGVYVPLALTEHLRDQRHHHDLIMPEQQGMLRGLLLARIRELATNGRLMHVGHFIYTLARWQDWGDEYEVETWCRDQLMTREGWLRLLSNYVSFYTGGRPGVSLPVPQLDLHNLKRLLPVQDILDAWDALQVAEPAGEEANILNILRNDLATQSA</sequence>
<reference evidence="2 3" key="1">
    <citation type="submission" date="2020-08" db="EMBL/GenBank/DDBJ databases">
        <title>Genomic Encyclopedia of Type Strains, Phase IV (KMG-IV): sequencing the most valuable type-strain genomes for metagenomic binning, comparative biology and taxonomic classification.</title>
        <authorList>
            <person name="Goeker M."/>
        </authorList>
    </citation>
    <scope>NUCLEOTIDE SEQUENCE [LARGE SCALE GENOMIC DNA]</scope>
    <source>
        <strain evidence="2 3">DSM 101791</strain>
    </source>
</reference>
<dbReference type="InterPro" id="IPR027417">
    <property type="entry name" value="P-loop_NTPase"/>
</dbReference>
<dbReference type="EMBL" id="JACHFN010000005">
    <property type="protein sequence ID" value="MBB5234308.1"/>
    <property type="molecule type" value="Genomic_DNA"/>
</dbReference>
<proteinExistence type="predicted"/>
<dbReference type="AlphaFoldDB" id="A0A7W8GFF0"/>
<dbReference type="Proteomes" id="UP000525389">
    <property type="component" value="Unassembled WGS sequence"/>
</dbReference>
<keyword evidence="3" id="KW-1185">Reference proteome</keyword>
<dbReference type="InterPro" id="IPR011646">
    <property type="entry name" value="KAP_P-loop"/>
</dbReference>
<gene>
    <name evidence="2" type="ORF">HNQ09_001746</name>
</gene>
<evidence type="ECO:0000313" key="3">
    <source>
        <dbReference type="Proteomes" id="UP000525389"/>
    </source>
</evidence>
<accession>A0A7W8GFF0</accession>
<dbReference type="SUPFAM" id="SSF52540">
    <property type="entry name" value="P-loop containing nucleoside triphosphate hydrolases"/>
    <property type="match status" value="1"/>
</dbReference>
<dbReference type="Gene3D" id="3.40.50.300">
    <property type="entry name" value="P-loop containing nucleotide triphosphate hydrolases"/>
    <property type="match status" value="1"/>
</dbReference>
<organism evidence="2 3">
    <name type="scientific">Deinococcus budaensis</name>
    <dbReference type="NCBI Taxonomy" id="1665626"/>
    <lineage>
        <taxon>Bacteria</taxon>
        <taxon>Thermotogati</taxon>
        <taxon>Deinococcota</taxon>
        <taxon>Deinococci</taxon>
        <taxon>Deinococcales</taxon>
        <taxon>Deinococcaceae</taxon>
        <taxon>Deinococcus</taxon>
    </lineage>
</organism>
<protein>
    <recommendedName>
        <fullName evidence="1">KAP NTPase domain-containing protein</fullName>
    </recommendedName>
</protein>
<evidence type="ECO:0000313" key="2">
    <source>
        <dbReference type="EMBL" id="MBB5234308.1"/>
    </source>
</evidence>
<dbReference type="Pfam" id="PF07693">
    <property type="entry name" value="KAP_NTPase"/>
    <property type="match status" value="1"/>
</dbReference>
<comment type="caution">
    <text evidence="2">The sequence shown here is derived from an EMBL/GenBank/DDBJ whole genome shotgun (WGS) entry which is preliminary data.</text>
</comment>
<feature type="domain" description="KAP NTPase" evidence="1">
    <location>
        <begin position="25"/>
        <end position="342"/>
    </location>
</feature>
<evidence type="ECO:0000259" key="1">
    <source>
        <dbReference type="Pfam" id="PF07693"/>
    </source>
</evidence>
<name>A0A7W8GFF0_9DEIO</name>